<reference evidence="4" key="1">
    <citation type="journal article" date="2019" name="Int. J. Syst. Evol. Microbiol.">
        <title>The Global Catalogue of Microorganisms (GCM) 10K type strain sequencing project: providing services to taxonomists for standard genome sequencing and annotation.</title>
        <authorList>
            <consortium name="The Broad Institute Genomics Platform"/>
            <consortium name="The Broad Institute Genome Sequencing Center for Infectious Disease"/>
            <person name="Wu L."/>
            <person name="Ma J."/>
        </authorList>
    </citation>
    <scope>NUCLEOTIDE SEQUENCE [LARGE SCALE GENOMIC DNA]</scope>
    <source>
        <strain evidence="4">JCM 11896</strain>
    </source>
</reference>
<evidence type="ECO:0000313" key="4">
    <source>
        <dbReference type="Proteomes" id="UP001501414"/>
    </source>
</evidence>
<evidence type="ECO:0000313" key="3">
    <source>
        <dbReference type="EMBL" id="GAA1390362.1"/>
    </source>
</evidence>
<accession>A0ABP4IKA0</accession>
<protein>
    <recommendedName>
        <fullName evidence="2">DUF7144 domain-containing protein</fullName>
    </recommendedName>
</protein>
<dbReference type="InterPro" id="IPR055568">
    <property type="entry name" value="DUF7144"/>
</dbReference>
<feature type="transmembrane region" description="Helical" evidence="1">
    <location>
        <begin position="70"/>
        <end position="90"/>
    </location>
</feature>
<dbReference type="EMBL" id="BAAAJK010000011">
    <property type="protein sequence ID" value="GAA1390362.1"/>
    <property type="molecule type" value="Genomic_DNA"/>
</dbReference>
<keyword evidence="1" id="KW-0472">Membrane</keyword>
<keyword evidence="4" id="KW-1185">Reference proteome</keyword>
<feature type="transmembrane region" description="Helical" evidence="1">
    <location>
        <begin position="26"/>
        <end position="50"/>
    </location>
</feature>
<comment type="caution">
    <text evidence="3">The sequence shown here is derived from an EMBL/GenBank/DDBJ whole genome shotgun (WGS) entry which is preliminary data.</text>
</comment>
<gene>
    <name evidence="3" type="ORF">GCM10009613_30810</name>
</gene>
<feature type="domain" description="DUF7144" evidence="2">
    <location>
        <begin position="27"/>
        <end position="139"/>
    </location>
</feature>
<evidence type="ECO:0000259" key="2">
    <source>
        <dbReference type="Pfam" id="PF23636"/>
    </source>
</evidence>
<dbReference type="Proteomes" id="UP001501414">
    <property type="component" value="Unassembled WGS sequence"/>
</dbReference>
<proteinExistence type="predicted"/>
<name>A0ABP4IKA0_9PSEU</name>
<dbReference type="Pfam" id="PF23636">
    <property type="entry name" value="DUF7144"/>
    <property type="match status" value="1"/>
</dbReference>
<keyword evidence="1" id="KW-1133">Transmembrane helix</keyword>
<organism evidence="3 4">
    <name type="scientific">Pseudonocardia kongjuensis</name>
    <dbReference type="NCBI Taxonomy" id="102227"/>
    <lineage>
        <taxon>Bacteria</taxon>
        <taxon>Bacillati</taxon>
        <taxon>Actinomycetota</taxon>
        <taxon>Actinomycetes</taxon>
        <taxon>Pseudonocardiales</taxon>
        <taxon>Pseudonocardiaceae</taxon>
        <taxon>Pseudonocardia</taxon>
    </lineage>
</organism>
<keyword evidence="1" id="KW-0812">Transmembrane</keyword>
<feature type="transmembrane region" description="Helical" evidence="1">
    <location>
        <begin position="97"/>
        <end position="114"/>
    </location>
</feature>
<evidence type="ECO:0000256" key="1">
    <source>
        <dbReference type="SAM" id="Phobius"/>
    </source>
</evidence>
<feature type="transmembrane region" description="Helical" evidence="1">
    <location>
        <begin position="120"/>
        <end position="139"/>
    </location>
</feature>
<sequence>MSQHPTPTDRLSRAPRPRPAPWQSGLAVFAGIMMVIAGAFGAVQGLVALFSNEVYITAPGYVLALDLTTWGWVHLILGLLVGFAGAAVLTGQTWGRVVGITIAILSMLANFVFIPYYPVWSLLIIVLDVFVIAALCTYTRGAQDA</sequence>